<sequence length="167" mass="17812">MMSKAFTAIALILPCLLLTQCDAVEKAAGRGNAENPAVAFDVAIEMTPAAAARFKATGDTLVVDVAYYGYPTEAARSKANGLHQIDLGQERVGVLPNVAKVHMPGGGLNQKGLSDIVDGDVMVLVDGYSITPDSNEDNQVRCSYYRDRLEMARSKPPVLKCDIPAND</sequence>
<proteinExistence type="predicted"/>
<feature type="chain" id="PRO_5011562410" description="Lipoprotein" evidence="1">
    <location>
        <begin position="24"/>
        <end position="167"/>
    </location>
</feature>
<dbReference type="AlphaFoldDB" id="A0A1G4SSP0"/>
<reference evidence="3" key="1">
    <citation type="submission" date="2016-10" db="EMBL/GenBank/DDBJ databases">
        <authorList>
            <person name="Varghese N."/>
            <person name="Submissions S."/>
        </authorList>
    </citation>
    <scope>NUCLEOTIDE SEQUENCE [LARGE SCALE GENOMIC DNA]</scope>
    <source>
        <strain evidence="3">CGMCC 1.3431</strain>
    </source>
</reference>
<gene>
    <name evidence="2" type="ORF">SAMN02927928_2881</name>
</gene>
<evidence type="ECO:0000313" key="2">
    <source>
        <dbReference type="EMBL" id="SCW71967.1"/>
    </source>
</evidence>
<dbReference type="STRING" id="260084.SAMN02927928_2881"/>
<evidence type="ECO:0008006" key="4">
    <source>
        <dbReference type="Google" id="ProtNLM"/>
    </source>
</evidence>
<dbReference type="Proteomes" id="UP000199150">
    <property type="component" value="Unassembled WGS sequence"/>
</dbReference>
<name>A0A1G4SSP0_9CAUL</name>
<dbReference type="EMBL" id="FMTS01000005">
    <property type="protein sequence ID" value="SCW71967.1"/>
    <property type="molecule type" value="Genomic_DNA"/>
</dbReference>
<organism evidence="2 3">
    <name type="scientific">Asticcacaulis taihuensis</name>
    <dbReference type="NCBI Taxonomy" id="260084"/>
    <lineage>
        <taxon>Bacteria</taxon>
        <taxon>Pseudomonadati</taxon>
        <taxon>Pseudomonadota</taxon>
        <taxon>Alphaproteobacteria</taxon>
        <taxon>Caulobacterales</taxon>
        <taxon>Caulobacteraceae</taxon>
        <taxon>Asticcacaulis</taxon>
    </lineage>
</organism>
<protein>
    <recommendedName>
        <fullName evidence="4">Lipoprotein</fullName>
    </recommendedName>
</protein>
<evidence type="ECO:0000313" key="3">
    <source>
        <dbReference type="Proteomes" id="UP000199150"/>
    </source>
</evidence>
<keyword evidence="1" id="KW-0732">Signal</keyword>
<evidence type="ECO:0000256" key="1">
    <source>
        <dbReference type="SAM" id="SignalP"/>
    </source>
</evidence>
<accession>A0A1G4SSP0</accession>
<keyword evidence="3" id="KW-1185">Reference proteome</keyword>
<feature type="signal peptide" evidence="1">
    <location>
        <begin position="1"/>
        <end position="23"/>
    </location>
</feature>